<evidence type="ECO:0000313" key="3">
    <source>
        <dbReference type="EMBL" id="GLV53673.1"/>
    </source>
</evidence>
<dbReference type="PRINTS" id="PR00359">
    <property type="entry name" value="BP450"/>
</dbReference>
<dbReference type="Pfam" id="PF00067">
    <property type="entry name" value="p450"/>
    <property type="match status" value="1"/>
</dbReference>
<keyword evidence="2" id="KW-0349">Heme</keyword>
<keyword evidence="2" id="KW-0560">Oxidoreductase</keyword>
<protein>
    <submittedName>
        <fullName evidence="3">Cytochrome P-450 like protein</fullName>
    </submittedName>
</protein>
<comment type="caution">
    <text evidence="3">The sequence shown here is derived from an EMBL/GenBank/DDBJ whole genome shotgun (WGS) entry which is preliminary data.</text>
</comment>
<dbReference type="PROSITE" id="PS00086">
    <property type="entry name" value="CYTOCHROME_P450"/>
    <property type="match status" value="1"/>
</dbReference>
<comment type="similarity">
    <text evidence="1 2">Belongs to the cytochrome P450 family.</text>
</comment>
<dbReference type="RefSeq" id="WP_338247383.1">
    <property type="nucleotide sequence ID" value="NZ_BSRI01000001.1"/>
</dbReference>
<proteinExistence type="inferred from homology"/>
<dbReference type="Gene3D" id="1.10.630.10">
    <property type="entry name" value="Cytochrome P450"/>
    <property type="match status" value="1"/>
</dbReference>
<evidence type="ECO:0000256" key="1">
    <source>
        <dbReference type="ARBA" id="ARBA00010617"/>
    </source>
</evidence>
<dbReference type="InterPro" id="IPR017972">
    <property type="entry name" value="Cyt_P450_CS"/>
</dbReference>
<dbReference type="SUPFAM" id="SSF48264">
    <property type="entry name" value="Cytochrome P450"/>
    <property type="match status" value="1"/>
</dbReference>
<dbReference type="InterPro" id="IPR001128">
    <property type="entry name" value="Cyt_P450"/>
</dbReference>
<dbReference type="CDD" id="cd20625">
    <property type="entry name" value="CYP164-like"/>
    <property type="match status" value="1"/>
</dbReference>
<keyword evidence="4" id="KW-1185">Reference proteome</keyword>
<dbReference type="InterPro" id="IPR036396">
    <property type="entry name" value="Cyt_P450_sf"/>
</dbReference>
<organism evidence="3 4">
    <name type="scientific">Dictyobacter halimunensis</name>
    <dbReference type="NCBI Taxonomy" id="3026934"/>
    <lineage>
        <taxon>Bacteria</taxon>
        <taxon>Bacillati</taxon>
        <taxon>Chloroflexota</taxon>
        <taxon>Ktedonobacteria</taxon>
        <taxon>Ktedonobacterales</taxon>
        <taxon>Dictyobacteraceae</taxon>
        <taxon>Dictyobacter</taxon>
    </lineage>
</organism>
<dbReference type="InterPro" id="IPR002397">
    <property type="entry name" value="Cyt_P450_B"/>
</dbReference>
<evidence type="ECO:0000256" key="2">
    <source>
        <dbReference type="RuleBase" id="RU000461"/>
    </source>
</evidence>
<evidence type="ECO:0000313" key="4">
    <source>
        <dbReference type="Proteomes" id="UP001344906"/>
    </source>
</evidence>
<gene>
    <name evidence="3" type="ORF">KDH_05250</name>
</gene>
<reference evidence="3 4" key="1">
    <citation type="submission" date="2023-02" db="EMBL/GenBank/DDBJ databases">
        <title>Dictyobacter halimunensis sp. nov., a new member of the class Ktedonobacteria from forest soil in a geothermal area.</title>
        <authorList>
            <person name="Rachmania M.K."/>
            <person name="Ningsih F."/>
            <person name="Sakai Y."/>
            <person name="Yabe S."/>
            <person name="Yokota A."/>
            <person name="Sjamsuridzal W."/>
        </authorList>
    </citation>
    <scope>NUCLEOTIDE SEQUENCE [LARGE SCALE GENOMIC DNA]</scope>
    <source>
        <strain evidence="3 4">S3.2.2.5</strain>
    </source>
</reference>
<keyword evidence="2" id="KW-0479">Metal-binding</keyword>
<sequence length="413" mass="47303">MDVDYIDALERLLLLDEEVMQRRYAIFRQVQTEHQVVYSEKLQRWIFTRYSDAREALRDAHLSSEQLPSVLKQLPSEIRDNLDADNPLLRQANKIMMSRDDPDHARLRLLVNKAFTPRMIELQRPLIERLTRDLLDQMGQQEHPDFIRDVAIPLPIMVIAALIGMPYDSLGQIKQWSDAGADFLGKPTDTIEVFFRMAGAAMEFNAYIRPHLEERRRQPKGDLLSALIAAESQGDKLSEDELIANIYLLLAAGNETTTNLLGNGLYTLLTHPDQLELLRQRPELADSAVEEILRYESPSQITGRHTRQELDIAGQHIGEDQSIMLLLGMANRDPQVFNDPDRFDITRKDNKHIAFGLGPHYCLGAPLARLEAQVILPLIIDRFPSIHLMADYRPHWRKNPTFLGLETLPVDLA</sequence>
<dbReference type="Proteomes" id="UP001344906">
    <property type="component" value="Unassembled WGS sequence"/>
</dbReference>
<dbReference type="PANTHER" id="PTHR46696:SF1">
    <property type="entry name" value="CYTOCHROME P450 YJIB-RELATED"/>
    <property type="match status" value="1"/>
</dbReference>
<dbReference type="PANTHER" id="PTHR46696">
    <property type="entry name" value="P450, PUTATIVE (EUROFUNG)-RELATED"/>
    <property type="match status" value="1"/>
</dbReference>
<keyword evidence="2" id="KW-0408">Iron</keyword>
<keyword evidence="2" id="KW-0503">Monooxygenase</keyword>
<name>A0ABQ6FMQ9_9CHLR</name>
<accession>A0ABQ6FMQ9</accession>
<dbReference type="PRINTS" id="PR00385">
    <property type="entry name" value="P450"/>
</dbReference>
<dbReference type="EMBL" id="BSRI01000001">
    <property type="protein sequence ID" value="GLV53673.1"/>
    <property type="molecule type" value="Genomic_DNA"/>
</dbReference>